<comment type="caution">
    <text evidence="2">The sequence shown here is derived from an EMBL/GenBank/DDBJ whole genome shotgun (WGS) entry which is preliminary data.</text>
</comment>
<proteinExistence type="predicted"/>
<reference evidence="2" key="1">
    <citation type="submission" date="2023-05" db="EMBL/GenBank/DDBJ databases">
        <authorList>
            <person name="Zhang X."/>
        </authorList>
    </citation>
    <scope>NUCLEOTIDE SEQUENCE</scope>
    <source>
        <strain evidence="2">YF14B1</strain>
    </source>
</reference>
<dbReference type="InterPro" id="IPR011604">
    <property type="entry name" value="PDDEXK-like_dom_sf"/>
</dbReference>
<gene>
    <name evidence="2" type="ORF">QNI16_34930</name>
</gene>
<dbReference type="PANTHER" id="PTHR37168">
    <property type="entry name" value="CRISPR-ASSOCIATED EXONUCLEASE CAS4"/>
    <property type="match status" value="1"/>
</dbReference>
<dbReference type="Pfam" id="PF01930">
    <property type="entry name" value="Cas_Cas4"/>
    <property type="match status" value="1"/>
</dbReference>
<evidence type="ECO:0000313" key="3">
    <source>
        <dbReference type="Proteomes" id="UP001241110"/>
    </source>
</evidence>
<evidence type="ECO:0000259" key="1">
    <source>
        <dbReference type="Pfam" id="PF01930"/>
    </source>
</evidence>
<dbReference type="AlphaFoldDB" id="A0AAE3QYE1"/>
<dbReference type="RefSeq" id="WP_313988664.1">
    <property type="nucleotide sequence ID" value="NZ_JASJOS010000023.1"/>
</dbReference>
<name>A0AAE3QYE1_9BACT</name>
<accession>A0AAE3QYE1</accession>
<dbReference type="Proteomes" id="UP001241110">
    <property type="component" value="Unassembled WGS sequence"/>
</dbReference>
<dbReference type="Gene3D" id="3.90.320.10">
    <property type="match status" value="1"/>
</dbReference>
<feature type="domain" description="DUF83" evidence="1">
    <location>
        <begin position="5"/>
        <end position="165"/>
    </location>
</feature>
<protein>
    <submittedName>
        <fullName evidence="2">CRISPR-associated protein Cas4</fullName>
    </submittedName>
</protein>
<evidence type="ECO:0000313" key="2">
    <source>
        <dbReference type="EMBL" id="MDJ1485728.1"/>
    </source>
</evidence>
<dbReference type="PANTHER" id="PTHR37168:SF1">
    <property type="entry name" value="CRISPR-ASSOCIATED EXONUCLEASE CAS4"/>
    <property type="match status" value="1"/>
</dbReference>
<dbReference type="EMBL" id="JASJOS010000023">
    <property type="protein sequence ID" value="MDJ1485728.1"/>
    <property type="molecule type" value="Genomic_DNA"/>
</dbReference>
<sequence length="170" mass="19865">MSITATHIGYYLLCHRKLWLFHNNIQMEHTSDTVYEGKLIGETTYQQRAERYTQLEMEGIKIDFFDAKARVIHETKKSDKAEHAHIAQVRYYQYVLERNGIAGTSAILEYPKLRKTELIPPLTQADRLQVAEWEKGVQVLIESQTCPPRIQKALCKKCSYYEFCYVAEAE</sequence>
<dbReference type="InterPro" id="IPR022765">
    <property type="entry name" value="Dna2/Cas4_DUF83"/>
</dbReference>
<organism evidence="2 3">
    <name type="scientific">Xanthocytophaga flava</name>
    <dbReference type="NCBI Taxonomy" id="3048013"/>
    <lineage>
        <taxon>Bacteria</taxon>
        <taxon>Pseudomonadati</taxon>
        <taxon>Bacteroidota</taxon>
        <taxon>Cytophagia</taxon>
        <taxon>Cytophagales</taxon>
        <taxon>Rhodocytophagaceae</taxon>
        <taxon>Xanthocytophaga</taxon>
    </lineage>
</organism>